<sequence>MVKVEYFRPPLDEKRRGKGVLRHVYQLTEYRRKVMS</sequence>
<name>A0A3P5YH63_BRACM</name>
<proteinExistence type="predicted"/>
<accession>A0A3P5YH63</accession>
<reference evidence="1" key="1">
    <citation type="submission" date="2018-11" db="EMBL/GenBank/DDBJ databases">
        <authorList>
            <consortium name="Genoscope - CEA"/>
            <person name="William W."/>
        </authorList>
    </citation>
    <scope>NUCLEOTIDE SEQUENCE</scope>
</reference>
<organism evidence="1">
    <name type="scientific">Brassica campestris</name>
    <name type="common">Field mustard</name>
    <dbReference type="NCBI Taxonomy" id="3711"/>
    <lineage>
        <taxon>Eukaryota</taxon>
        <taxon>Viridiplantae</taxon>
        <taxon>Streptophyta</taxon>
        <taxon>Embryophyta</taxon>
        <taxon>Tracheophyta</taxon>
        <taxon>Spermatophyta</taxon>
        <taxon>Magnoliopsida</taxon>
        <taxon>eudicotyledons</taxon>
        <taxon>Gunneridae</taxon>
        <taxon>Pentapetalae</taxon>
        <taxon>rosids</taxon>
        <taxon>malvids</taxon>
        <taxon>Brassicales</taxon>
        <taxon>Brassicaceae</taxon>
        <taxon>Brassiceae</taxon>
        <taxon>Brassica</taxon>
    </lineage>
</organism>
<dbReference type="AlphaFoldDB" id="A0A3P5YH63"/>
<gene>
    <name evidence="1" type="ORF">BRAA09T40595Z</name>
</gene>
<dbReference type="EMBL" id="LR031568">
    <property type="protein sequence ID" value="VDC62984.1"/>
    <property type="molecule type" value="Genomic_DNA"/>
</dbReference>
<evidence type="ECO:0000313" key="1">
    <source>
        <dbReference type="EMBL" id="VDC62984.1"/>
    </source>
</evidence>
<protein>
    <submittedName>
        <fullName evidence="1">Uncharacterized protein</fullName>
    </submittedName>
</protein>